<comment type="caution">
    <text evidence="3">The sequence shown here is derived from an EMBL/GenBank/DDBJ whole genome shotgun (WGS) entry which is preliminary data.</text>
</comment>
<sequence>MDELNLPFRLEPLAWSSYAVANLAFLAVASGWIVGLVWRDRRSAARPAFMVAGLLSLLFQWPVWIYSGVLERSLATHWLFALHLHAMTLGLLAWTTFTPAFTGRLRLERDAHGEGLFSIVATVCVLVLGGVLVFLYLQRVGISCTGLAATVLDPEVALLARELSIKMAGGGWPTFAHALVVSVVSPVAVFLALQHAIAAMEQRRLWPVLGNAALITFFFFAVLLPGAKGNLMPTLVASALGLCFHAKGWLRRGLHVALVAAVGMTALVAVELVKEKRYFQDESQYPFAQCVERLDICVPMRGLLNSMSSRDYALGISAATIDWFQSELEQRCMGALPPRVPFSFEVAPEQQRLIRQRRRILEEKYAVAIRHGREMAQAHAGASRAGAPASAPAATETPAASVPGQAQPVARAQAIVDGTDAGRVVAQPQPIGETLPQRAWAYVEAIAYRAWVVPLQVAAWHYDYVTRVERPGAAVLPTARWTHSKRVTDMPTRIHDHYAPGYSAGAKVTTGTAPSSFLVSYSAPMGTRGMLLALVCVIAFDALVSWVIGRAFAPLKPLGIALMAVAALNLMLTDFETTMLSHGAIASLMLLFGLDVAYRLTRRYLEVRRGGLPDRRGAQANG</sequence>
<evidence type="ECO:0000256" key="1">
    <source>
        <dbReference type="SAM" id="MobiDB-lite"/>
    </source>
</evidence>
<keyword evidence="2" id="KW-1133">Transmembrane helix</keyword>
<proteinExistence type="predicted"/>
<accession>A0A4Z0C0R8</accession>
<feature type="region of interest" description="Disordered" evidence="1">
    <location>
        <begin position="378"/>
        <end position="406"/>
    </location>
</feature>
<feature type="transmembrane region" description="Helical" evidence="2">
    <location>
        <begin position="579"/>
        <end position="598"/>
    </location>
</feature>
<feature type="transmembrane region" description="Helical" evidence="2">
    <location>
        <begin position="75"/>
        <end position="94"/>
    </location>
</feature>
<feature type="transmembrane region" description="Helical" evidence="2">
    <location>
        <begin position="115"/>
        <end position="137"/>
    </location>
</feature>
<keyword evidence="2" id="KW-0812">Transmembrane</keyword>
<name>A0A4Z0C0R8_9BURK</name>
<evidence type="ECO:0000313" key="3">
    <source>
        <dbReference type="EMBL" id="TFZ03835.1"/>
    </source>
</evidence>
<keyword evidence="2" id="KW-0472">Membrane</keyword>
<dbReference type="RefSeq" id="WP_135249460.1">
    <property type="nucleotide sequence ID" value="NZ_SMLK01000002.1"/>
</dbReference>
<feature type="transmembrane region" description="Helical" evidence="2">
    <location>
        <begin position="205"/>
        <end position="224"/>
    </location>
</feature>
<gene>
    <name evidence="3" type="ORF">EZ216_09290</name>
</gene>
<feature type="transmembrane region" description="Helical" evidence="2">
    <location>
        <begin position="174"/>
        <end position="193"/>
    </location>
</feature>
<dbReference type="Proteomes" id="UP000297839">
    <property type="component" value="Unassembled WGS sequence"/>
</dbReference>
<feature type="transmembrane region" description="Helical" evidence="2">
    <location>
        <begin position="49"/>
        <end position="69"/>
    </location>
</feature>
<organism evidence="3 4">
    <name type="scientific">Ramlibacter humi</name>
    <dbReference type="NCBI Taxonomy" id="2530451"/>
    <lineage>
        <taxon>Bacteria</taxon>
        <taxon>Pseudomonadati</taxon>
        <taxon>Pseudomonadota</taxon>
        <taxon>Betaproteobacteria</taxon>
        <taxon>Burkholderiales</taxon>
        <taxon>Comamonadaceae</taxon>
        <taxon>Ramlibacter</taxon>
    </lineage>
</organism>
<feature type="transmembrane region" description="Helical" evidence="2">
    <location>
        <begin position="15"/>
        <end position="37"/>
    </location>
</feature>
<evidence type="ECO:0000313" key="4">
    <source>
        <dbReference type="Proteomes" id="UP000297839"/>
    </source>
</evidence>
<feature type="transmembrane region" description="Helical" evidence="2">
    <location>
        <begin position="253"/>
        <end position="273"/>
    </location>
</feature>
<keyword evidence="4" id="KW-1185">Reference proteome</keyword>
<dbReference type="OrthoDB" id="9832879at2"/>
<dbReference type="AlphaFoldDB" id="A0A4Z0C0R8"/>
<evidence type="ECO:0000256" key="2">
    <source>
        <dbReference type="SAM" id="Phobius"/>
    </source>
</evidence>
<protein>
    <submittedName>
        <fullName evidence="3">Uncharacterized protein</fullName>
    </submittedName>
</protein>
<reference evidence="3 4" key="1">
    <citation type="submission" date="2019-03" db="EMBL/GenBank/DDBJ databases">
        <title>Ramlibacter sp. 18x22-1, whole genome shotgun sequence.</title>
        <authorList>
            <person name="Zhang X."/>
            <person name="Feng G."/>
            <person name="Zhu H."/>
        </authorList>
    </citation>
    <scope>NUCLEOTIDE SEQUENCE [LARGE SCALE GENOMIC DNA]</scope>
    <source>
        <strain evidence="3 4">18x22-1</strain>
    </source>
</reference>
<feature type="compositionally biased region" description="Low complexity" evidence="1">
    <location>
        <begin position="378"/>
        <end position="401"/>
    </location>
</feature>
<dbReference type="EMBL" id="SMLK01000002">
    <property type="protein sequence ID" value="TFZ03835.1"/>
    <property type="molecule type" value="Genomic_DNA"/>
</dbReference>
<feature type="transmembrane region" description="Helical" evidence="2">
    <location>
        <begin position="529"/>
        <end position="548"/>
    </location>
</feature>